<dbReference type="Proteomes" id="UP001292094">
    <property type="component" value="Unassembled WGS sequence"/>
</dbReference>
<reference evidence="2" key="1">
    <citation type="submission" date="2023-11" db="EMBL/GenBank/DDBJ databases">
        <title>Genome assemblies of two species of porcelain crab, Petrolisthes cinctipes and Petrolisthes manimaculis (Anomura: Porcellanidae).</title>
        <authorList>
            <person name="Angst P."/>
        </authorList>
    </citation>
    <scope>NUCLEOTIDE SEQUENCE</scope>
    <source>
        <strain evidence="2">PB745_02</strain>
        <tissue evidence="2">Gill</tissue>
    </source>
</reference>
<evidence type="ECO:0000313" key="2">
    <source>
        <dbReference type="EMBL" id="KAK4303499.1"/>
    </source>
</evidence>
<dbReference type="AlphaFoldDB" id="A0AAE1U278"/>
<keyword evidence="3" id="KW-1185">Reference proteome</keyword>
<evidence type="ECO:0000256" key="1">
    <source>
        <dbReference type="SAM" id="MobiDB-lite"/>
    </source>
</evidence>
<protein>
    <submittedName>
        <fullName evidence="2">Uncharacterized protein</fullName>
    </submittedName>
</protein>
<dbReference type="EMBL" id="JAWZYT010002576">
    <property type="protein sequence ID" value="KAK4303499.1"/>
    <property type="molecule type" value="Genomic_DNA"/>
</dbReference>
<name>A0AAE1U278_9EUCA</name>
<sequence>MGIKIRVVCRNSEMTSQAAMLCRHRATVTSSDEHAIHSQEEEEEEEEGPWGGAAIQTHSHALLSHVPPPILKDIHISY</sequence>
<gene>
    <name evidence="2" type="ORF">Pmani_024508</name>
</gene>
<comment type="caution">
    <text evidence="2">The sequence shown here is derived from an EMBL/GenBank/DDBJ whole genome shotgun (WGS) entry which is preliminary data.</text>
</comment>
<evidence type="ECO:0000313" key="3">
    <source>
        <dbReference type="Proteomes" id="UP001292094"/>
    </source>
</evidence>
<feature type="region of interest" description="Disordered" evidence="1">
    <location>
        <begin position="28"/>
        <end position="50"/>
    </location>
</feature>
<proteinExistence type="predicted"/>
<organism evidence="2 3">
    <name type="scientific">Petrolisthes manimaculis</name>
    <dbReference type="NCBI Taxonomy" id="1843537"/>
    <lineage>
        <taxon>Eukaryota</taxon>
        <taxon>Metazoa</taxon>
        <taxon>Ecdysozoa</taxon>
        <taxon>Arthropoda</taxon>
        <taxon>Crustacea</taxon>
        <taxon>Multicrustacea</taxon>
        <taxon>Malacostraca</taxon>
        <taxon>Eumalacostraca</taxon>
        <taxon>Eucarida</taxon>
        <taxon>Decapoda</taxon>
        <taxon>Pleocyemata</taxon>
        <taxon>Anomura</taxon>
        <taxon>Galatheoidea</taxon>
        <taxon>Porcellanidae</taxon>
        <taxon>Petrolisthes</taxon>
    </lineage>
</organism>
<accession>A0AAE1U278</accession>